<organism evidence="1 2">
    <name type="scientific">Datura stramonium</name>
    <name type="common">Jimsonweed</name>
    <name type="synonym">Common thornapple</name>
    <dbReference type="NCBI Taxonomy" id="4076"/>
    <lineage>
        <taxon>Eukaryota</taxon>
        <taxon>Viridiplantae</taxon>
        <taxon>Streptophyta</taxon>
        <taxon>Embryophyta</taxon>
        <taxon>Tracheophyta</taxon>
        <taxon>Spermatophyta</taxon>
        <taxon>Magnoliopsida</taxon>
        <taxon>eudicotyledons</taxon>
        <taxon>Gunneridae</taxon>
        <taxon>Pentapetalae</taxon>
        <taxon>asterids</taxon>
        <taxon>lamiids</taxon>
        <taxon>Solanales</taxon>
        <taxon>Solanaceae</taxon>
        <taxon>Solanoideae</taxon>
        <taxon>Datureae</taxon>
        <taxon>Datura</taxon>
    </lineage>
</organism>
<keyword evidence="2" id="KW-1185">Reference proteome</keyword>
<evidence type="ECO:0000313" key="1">
    <source>
        <dbReference type="EMBL" id="MCD7466391.1"/>
    </source>
</evidence>
<name>A0ABS8T4T0_DATST</name>
<accession>A0ABS8T4T0</accession>
<sequence>PLSHRPCQCRVVISVLHTSWRWKEAASCLPLRRTCYRAARVYASTLGCLAPAPSENCCFFACAMALEWSCYAPAAALGQGCLVRLVPSSCSCSLQALFFALFIPTSLHLINKP</sequence>
<protein>
    <submittedName>
        <fullName evidence="1">Uncharacterized protein</fullName>
    </submittedName>
</protein>
<evidence type="ECO:0000313" key="2">
    <source>
        <dbReference type="Proteomes" id="UP000823775"/>
    </source>
</evidence>
<dbReference type="Proteomes" id="UP000823775">
    <property type="component" value="Unassembled WGS sequence"/>
</dbReference>
<dbReference type="EMBL" id="JACEIK010001137">
    <property type="protein sequence ID" value="MCD7466391.1"/>
    <property type="molecule type" value="Genomic_DNA"/>
</dbReference>
<proteinExistence type="predicted"/>
<comment type="caution">
    <text evidence="1">The sequence shown here is derived from an EMBL/GenBank/DDBJ whole genome shotgun (WGS) entry which is preliminary data.</text>
</comment>
<reference evidence="1 2" key="1">
    <citation type="journal article" date="2021" name="BMC Genomics">
        <title>Datura genome reveals duplications of psychoactive alkaloid biosynthetic genes and high mutation rate following tissue culture.</title>
        <authorList>
            <person name="Rajewski A."/>
            <person name="Carter-House D."/>
            <person name="Stajich J."/>
            <person name="Litt A."/>
        </authorList>
    </citation>
    <scope>NUCLEOTIDE SEQUENCE [LARGE SCALE GENOMIC DNA]</scope>
    <source>
        <strain evidence="1">AR-01</strain>
    </source>
</reference>
<gene>
    <name evidence="1" type="ORF">HAX54_003033</name>
</gene>
<feature type="non-terminal residue" evidence="1">
    <location>
        <position position="1"/>
    </location>
</feature>